<proteinExistence type="predicted"/>
<dbReference type="PANTHER" id="PTHR11319:SF35">
    <property type="entry name" value="OUTER MEMBRANE PROTEIN PMPC-RELATED"/>
    <property type="match status" value="1"/>
</dbReference>
<dbReference type="EMBL" id="CCKQ01014518">
    <property type="protein sequence ID" value="CDW86291.1"/>
    <property type="molecule type" value="Genomic_DNA"/>
</dbReference>
<evidence type="ECO:0008006" key="5">
    <source>
        <dbReference type="Google" id="ProtNLM"/>
    </source>
</evidence>
<feature type="region of interest" description="Disordered" evidence="1">
    <location>
        <begin position="667"/>
        <end position="710"/>
    </location>
</feature>
<feature type="compositionally biased region" description="Basic and acidic residues" evidence="1">
    <location>
        <begin position="667"/>
        <end position="683"/>
    </location>
</feature>
<feature type="compositionally biased region" description="Polar residues" evidence="1">
    <location>
        <begin position="686"/>
        <end position="704"/>
    </location>
</feature>
<keyword evidence="2" id="KW-1133">Transmembrane helix</keyword>
<evidence type="ECO:0000256" key="2">
    <source>
        <dbReference type="SAM" id="Phobius"/>
    </source>
</evidence>
<keyword evidence="4" id="KW-1185">Reference proteome</keyword>
<feature type="transmembrane region" description="Helical" evidence="2">
    <location>
        <begin position="457"/>
        <end position="477"/>
    </location>
</feature>
<dbReference type="SUPFAM" id="SSF51126">
    <property type="entry name" value="Pectin lyase-like"/>
    <property type="match status" value="1"/>
</dbReference>
<feature type="transmembrane region" description="Helical" evidence="2">
    <location>
        <begin position="400"/>
        <end position="422"/>
    </location>
</feature>
<keyword evidence="2" id="KW-0472">Membrane</keyword>
<sequence length="1098" mass="125720">MGIINLSKQQLLTIHFPKVNIKSEFQYPYENSLIIQNSYFYNNSARTIGGVLLSKNTNVYINNSQFINSKALQNSGGVMYLDCESDYFNVCKYQISNSDFTNNTAGLDGAVIKFTYYQPDYTDNNTFVNNSALYGQIEGSYPVTLKLVSGDLLPYIPLKSKVSRASIEESDFDSQFNLTTSLATLSSSSNSDIQILKSKTVQAQDGVFNFDDVIIIAKPGSNITLSIVVDSIDKVKLRTVLGRDVQDIQIYAKMRLCERGEYQTPDNKCSVCSEGFYQLLSNQKNCSECPSNAICQEGYKIITQDGFWRKNTEDILVHQCPNALACISNYEPTCAAGYGGNLCQSCVIYQNQWYSRNDPNSCAKCLDFTVNSLRIVAQASDQVISQDCFIRDTVADVHPLYVKIILACLFPLGCIILISLLWYMVGKLAKLKNYFNNMIVSLIVLIFESHNDKHKCFLFLIQATLQRFMVLIVYIEILQKVKPYQTDQINNLEFLSNIAAVILPDYLPTKLQFSTFYGGLFFINNEFPASMSMIFFILIVLLNLIFWVQWLRQMFQNFSDKIEYLLRKYIFCFVKIKKGLKSENQADQFSMVGMDDESYLNQSQLGQDKSSFKSKKSQAVSDYVKSNSQRTVKTDGIIGHKSKKQSILQNKKDQKISKSQNAFEKIIDNRETNKTKDDSKLDETNFDGTNNQQELYRRQNTSLRGKTRNKKISSKININIPLKEYLPVPISINKKQTMKSDKVSSDQQQELSSPVLKYSQDQREKKFDPEQTQDKSLFGEISSKDCYRDEPKFQVQSENIQSNFKGLSLRQIGQQRTVRNQQRGQRDGNQEIVFKEKEDLDILESFDKYQLINQQLVTFDGDGEKIKKITVDQSNIRIENLTQQLAPQKIKAGAHKIQSRNIKQIFSDSETEEYVSKVYTVKSKRGQNTSKNDKKSLIQKQDHSPKTVTIKIMSDGERKFTENQKEELKVYDEGQISPRQIIDRISPRKVIDIQNPNPLLSEFQQTRKLVVSPLNLKALLPPVQVLQKEIDYINSPLKNQSPYLKLNILDSQITEQSKFDSVYKRNKTGLYNSIANIEISSNNNSNMEDEKFQDNLKS</sequence>
<gene>
    <name evidence="3" type="primary">Contig8955.g9582</name>
    <name evidence="3" type="ORF">STYLEM_15385</name>
</gene>
<protein>
    <recommendedName>
        <fullName evidence="5">Transmembrane protein</fullName>
    </recommendedName>
</protein>
<evidence type="ECO:0000313" key="3">
    <source>
        <dbReference type="EMBL" id="CDW86291.1"/>
    </source>
</evidence>
<evidence type="ECO:0000313" key="4">
    <source>
        <dbReference type="Proteomes" id="UP000039865"/>
    </source>
</evidence>
<feature type="region of interest" description="Disordered" evidence="1">
    <location>
        <begin position="737"/>
        <end position="781"/>
    </location>
</feature>
<evidence type="ECO:0000256" key="1">
    <source>
        <dbReference type="SAM" id="MobiDB-lite"/>
    </source>
</evidence>
<dbReference type="OrthoDB" id="294016at2759"/>
<feature type="transmembrane region" description="Helical" evidence="2">
    <location>
        <begin position="527"/>
        <end position="548"/>
    </location>
</feature>
<dbReference type="PANTHER" id="PTHR11319">
    <property type="entry name" value="G PROTEIN-COUPLED RECEPTOR-RELATED"/>
    <property type="match status" value="1"/>
</dbReference>
<organism evidence="3 4">
    <name type="scientific">Stylonychia lemnae</name>
    <name type="common">Ciliate</name>
    <dbReference type="NCBI Taxonomy" id="5949"/>
    <lineage>
        <taxon>Eukaryota</taxon>
        <taxon>Sar</taxon>
        <taxon>Alveolata</taxon>
        <taxon>Ciliophora</taxon>
        <taxon>Intramacronucleata</taxon>
        <taxon>Spirotrichea</taxon>
        <taxon>Stichotrichia</taxon>
        <taxon>Sporadotrichida</taxon>
        <taxon>Oxytrichidae</taxon>
        <taxon>Stylonychinae</taxon>
        <taxon>Stylonychia</taxon>
    </lineage>
</organism>
<feature type="compositionally biased region" description="Basic and acidic residues" evidence="1">
    <location>
        <begin position="760"/>
        <end position="773"/>
    </location>
</feature>
<dbReference type="Proteomes" id="UP000039865">
    <property type="component" value="Unassembled WGS sequence"/>
</dbReference>
<accession>A0A078AW30</accession>
<dbReference type="InterPro" id="IPR011050">
    <property type="entry name" value="Pectin_lyase_fold/virulence"/>
</dbReference>
<reference evidence="3 4" key="1">
    <citation type="submission" date="2014-06" db="EMBL/GenBank/DDBJ databases">
        <authorList>
            <person name="Swart Estienne"/>
        </authorList>
    </citation>
    <scope>NUCLEOTIDE SEQUENCE [LARGE SCALE GENOMIC DNA]</scope>
    <source>
        <strain evidence="3 4">130c</strain>
    </source>
</reference>
<dbReference type="AlphaFoldDB" id="A0A078AW30"/>
<dbReference type="InParanoid" id="A0A078AW30"/>
<keyword evidence="2" id="KW-0812">Transmembrane</keyword>
<name>A0A078AW30_STYLE</name>